<sequence length="328" mass="34162">MRAVRCDTYGGPESLTVTDIPAPEAGPGQVVVRVEAAAVNSPDVLVAADRYQISVPTPFTVGSEFAGTALAVGSGVRAVAPGDPVMGVAFTGAFAEQIAVPEGALSPIPDGLSMIHAAAFGVTYRTAYHSLVTVGEMRPGDWVVVLGAAGGVGTACVDIATRLGGRVIAAAASWERVELCRRLGAVAGIAYEYENLKDRIKAITGGRGADVVIDPVGGAHAEQSIRATGWGGRYVCVGFANGEIPRIPMNLVVLKGAILRGFEIRTLAEHRPDAVSEGTTAIARMISEGMRPHVSEVFALEDAPRALTLMRDRGARGKIVLDPTMRPR</sequence>
<reference evidence="2 3" key="1">
    <citation type="submission" date="2017-07" db="EMBL/GenBank/DDBJ databases">
        <title>First draft Genome Sequence of Nocardia cerradoensis isolated from human infection.</title>
        <authorList>
            <person name="Carrasco G."/>
        </authorList>
    </citation>
    <scope>NUCLEOTIDE SEQUENCE [LARGE SCALE GENOMIC DNA]</scope>
    <source>
        <strain evidence="2 3">CNM20130759</strain>
    </source>
</reference>
<dbReference type="SUPFAM" id="SSF51735">
    <property type="entry name" value="NAD(P)-binding Rossmann-fold domains"/>
    <property type="match status" value="1"/>
</dbReference>
<keyword evidence="2" id="KW-0808">Transferase</keyword>
<dbReference type="GO" id="GO:0016491">
    <property type="term" value="F:oxidoreductase activity"/>
    <property type="evidence" value="ECO:0007669"/>
    <property type="project" value="InterPro"/>
</dbReference>
<dbReference type="PANTHER" id="PTHR43677:SF4">
    <property type="entry name" value="QUINONE OXIDOREDUCTASE-LIKE PROTEIN 2"/>
    <property type="match status" value="1"/>
</dbReference>
<evidence type="ECO:0000313" key="2">
    <source>
        <dbReference type="EMBL" id="OXR43304.1"/>
    </source>
</evidence>
<dbReference type="InterPro" id="IPR011032">
    <property type="entry name" value="GroES-like_sf"/>
</dbReference>
<dbReference type="GO" id="GO:0004315">
    <property type="term" value="F:3-oxoacyl-[acyl-carrier-protein] synthase activity"/>
    <property type="evidence" value="ECO:0007669"/>
    <property type="project" value="UniProtKB-EC"/>
</dbReference>
<protein>
    <submittedName>
        <fullName evidence="2">Phthiocerol synthesis polyketide synthase type I PpsC</fullName>
        <ecNumber evidence="2">2.3.1.41</ecNumber>
    </submittedName>
</protein>
<dbReference type="EC" id="2.3.1.41" evidence="2"/>
<feature type="domain" description="Enoyl reductase (ER)" evidence="1">
    <location>
        <begin position="10"/>
        <end position="321"/>
    </location>
</feature>
<keyword evidence="3" id="KW-1185">Reference proteome</keyword>
<keyword evidence="2" id="KW-0012">Acyltransferase</keyword>
<proteinExistence type="predicted"/>
<gene>
    <name evidence="2" type="primary">ppsC_3</name>
    <name evidence="2" type="ORF">B7C42_04726</name>
</gene>
<dbReference type="InterPro" id="IPR013149">
    <property type="entry name" value="ADH-like_C"/>
</dbReference>
<dbReference type="Gene3D" id="3.90.180.10">
    <property type="entry name" value="Medium-chain alcohol dehydrogenases, catalytic domain"/>
    <property type="match status" value="1"/>
</dbReference>
<dbReference type="Pfam" id="PF08240">
    <property type="entry name" value="ADH_N"/>
    <property type="match status" value="1"/>
</dbReference>
<dbReference type="InterPro" id="IPR051397">
    <property type="entry name" value="Zn-ADH-like_protein"/>
</dbReference>
<evidence type="ECO:0000313" key="3">
    <source>
        <dbReference type="Proteomes" id="UP000215506"/>
    </source>
</evidence>
<dbReference type="PANTHER" id="PTHR43677">
    <property type="entry name" value="SHORT-CHAIN DEHYDROGENASE/REDUCTASE"/>
    <property type="match status" value="1"/>
</dbReference>
<dbReference type="InterPro" id="IPR036291">
    <property type="entry name" value="NAD(P)-bd_dom_sf"/>
</dbReference>
<dbReference type="CDD" id="cd08241">
    <property type="entry name" value="QOR1"/>
    <property type="match status" value="1"/>
</dbReference>
<dbReference type="Proteomes" id="UP000215506">
    <property type="component" value="Unassembled WGS sequence"/>
</dbReference>
<evidence type="ECO:0000259" key="1">
    <source>
        <dbReference type="SMART" id="SM00829"/>
    </source>
</evidence>
<name>A0A231H379_9NOCA</name>
<organism evidence="2 3">
    <name type="scientific">Nocardia cerradoensis</name>
    <dbReference type="NCBI Taxonomy" id="85688"/>
    <lineage>
        <taxon>Bacteria</taxon>
        <taxon>Bacillati</taxon>
        <taxon>Actinomycetota</taxon>
        <taxon>Actinomycetes</taxon>
        <taxon>Mycobacteriales</taxon>
        <taxon>Nocardiaceae</taxon>
        <taxon>Nocardia</taxon>
    </lineage>
</organism>
<dbReference type="SMART" id="SM00829">
    <property type="entry name" value="PKS_ER"/>
    <property type="match status" value="1"/>
</dbReference>
<dbReference type="Pfam" id="PF00107">
    <property type="entry name" value="ADH_zinc_N"/>
    <property type="match status" value="1"/>
</dbReference>
<dbReference type="SUPFAM" id="SSF50129">
    <property type="entry name" value="GroES-like"/>
    <property type="match status" value="1"/>
</dbReference>
<comment type="caution">
    <text evidence="2">The sequence shown here is derived from an EMBL/GenBank/DDBJ whole genome shotgun (WGS) entry which is preliminary data.</text>
</comment>
<dbReference type="InterPro" id="IPR020843">
    <property type="entry name" value="ER"/>
</dbReference>
<dbReference type="AlphaFoldDB" id="A0A231H379"/>
<accession>A0A231H379</accession>
<dbReference type="InterPro" id="IPR013154">
    <property type="entry name" value="ADH-like_N"/>
</dbReference>
<dbReference type="EMBL" id="NGAF01000010">
    <property type="protein sequence ID" value="OXR43304.1"/>
    <property type="molecule type" value="Genomic_DNA"/>
</dbReference>
<dbReference type="RefSeq" id="WP_094026553.1">
    <property type="nucleotide sequence ID" value="NZ_NGAF01000010.1"/>
</dbReference>
<dbReference type="Gene3D" id="3.40.50.720">
    <property type="entry name" value="NAD(P)-binding Rossmann-like Domain"/>
    <property type="match status" value="1"/>
</dbReference>